<keyword evidence="1" id="KW-1133">Transmembrane helix</keyword>
<evidence type="ECO:0000313" key="3">
    <source>
        <dbReference type="Proteomes" id="UP000604046"/>
    </source>
</evidence>
<keyword evidence="1" id="KW-0472">Membrane</keyword>
<name>A0A812MQ75_9DINO</name>
<feature type="transmembrane region" description="Helical" evidence="1">
    <location>
        <begin position="232"/>
        <end position="255"/>
    </location>
</feature>
<keyword evidence="3" id="KW-1185">Reference proteome</keyword>
<organism evidence="2 3">
    <name type="scientific">Symbiodinium natans</name>
    <dbReference type="NCBI Taxonomy" id="878477"/>
    <lineage>
        <taxon>Eukaryota</taxon>
        <taxon>Sar</taxon>
        <taxon>Alveolata</taxon>
        <taxon>Dinophyceae</taxon>
        <taxon>Suessiales</taxon>
        <taxon>Symbiodiniaceae</taxon>
        <taxon>Symbiodinium</taxon>
    </lineage>
</organism>
<feature type="transmembrane region" description="Helical" evidence="1">
    <location>
        <begin position="88"/>
        <end position="111"/>
    </location>
</feature>
<feature type="transmembrane region" description="Helical" evidence="1">
    <location>
        <begin position="458"/>
        <end position="482"/>
    </location>
</feature>
<dbReference type="OrthoDB" id="445604at2759"/>
<dbReference type="Proteomes" id="UP000604046">
    <property type="component" value="Unassembled WGS sequence"/>
</dbReference>
<protein>
    <recommendedName>
        <fullName evidence="4">Transmembrane protein</fullName>
    </recommendedName>
</protein>
<evidence type="ECO:0000313" key="2">
    <source>
        <dbReference type="EMBL" id="CAE7269925.1"/>
    </source>
</evidence>
<proteinExistence type="predicted"/>
<dbReference type="EMBL" id="CAJNDS010001646">
    <property type="protein sequence ID" value="CAE7269925.1"/>
    <property type="molecule type" value="Genomic_DNA"/>
</dbReference>
<comment type="caution">
    <text evidence="2">The sequence shown here is derived from an EMBL/GenBank/DDBJ whole genome shotgun (WGS) entry which is preliminary data.</text>
</comment>
<keyword evidence="1" id="KW-0812">Transmembrane</keyword>
<sequence length="500" mass="57412">MSRQAALLRLLPPFVGRRQSIERKQSVVVSGTSEVQELHTPEWIPAWFFSQGWCVPDEVKEMMLEKQKEEQLGGKLTFFDVAGPPVRFLWWATVLYWCYTVLLPGLAFTFTECSGNGQMMATYASWLWASCVPVFAGMFIIQWWCLMYTIVPMVQWLEFLPVGPIKQPPFWLWLGYNMTMSAITMTDVVTQGFFLASSLRMFTCQGWHHLDVAWQAVWSQSILHWIPLGTNLRLVLVLPWVVLLIQLPFFVFSVLPVRVCSEGNCVAYECRAEKNGYYAVGSTQRIWHADALKPLARLNRMALLNDGQFQWSVARAAWQTLHPAADKTPLEEVARQLHILKMEMRQLILRASLFILCQNCTRLEVQTTFFALARMARWKGDLWQDGLSLALTHLASLYELFSLAGNVWKVRDLKLEAQLYAQQQVEATDEGSAKAEAERQHAAVKEEVREIWHREVSILLVVCFAFIVQVHAGVKLVAALFWCPDAVWNFPNRCVDVPNF</sequence>
<reference evidence="2" key="1">
    <citation type="submission" date="2021-02" db="EMBL/GenBank/DDBJ databases">
        <authorList>
            <person name="Dougan E. K."/>
            <person name="Rhodes N."/>
            <person name="Thang M."/>
            <person name="Chan C."/>
        </authorList>
    </citation>
    <scope>NUCLEOTIDE SEQUENCE</scope>
</reference>
<feature type="transmembrane region" description="Helical" evidence="1">
    <location>
        <begin position="123"/>
        <end position="150"/>
    </location>
</feature>
<dbReference type="AlphaFoldDB" id="A0A812MQ75"/>
<gene>
    <name evidence="2" type="ORF">SNAT2548_LOCUS14324</name>
</gene>
<evidence type="ECO:0008006" key="4">
    <source>
        <dbReference type="Google" id="ProtNLM"/>
    </source>
</evidence>
<evidence type="ECO:0000256" key="1">
    <source>
        <dbReference type="SAM" id="Phobius"/>
    </source>
</evidence>
<accession>A0A812MQ75</accession>